<dbReference type="PANTHER" id="PTHR43833:SF7">
    <property type="entry name" value="KTR SYSTEM POTASSIUM UPTAKE PROTEIN C"/>
    <property type="match status" value="1"/>
</dbReference>
<evidence type="ECO:0000259" key="1">
    <source>
        <dbReference type="PROSITE" id="PS51201"/>
    </source>
</evidence>
<proteinExistence type="predicted"/>
<gene>
    <name evidence="3" type="ORF">FYJ35_02420</name>
</gene>
<dbReference type="PROSITE" id="PS51202">
    <property type="entry name" value="RCK_C"/>
    <property type="match status" value="1"/>
</dbReference>
<dbReference type="Gene3D" id="3.40.50.720">
    <property type="entry name" value="NAD(P)-binding Rossmann-like Domain"/>
    <property type="match status" value="1"/>
</dbReference>
<organism evidence="3 4">
    <name type="scientific">Porcincola intestinalis</name>
    <dbReference type="NCBI Taxonomy" id="2606632"/>
    <lineage>
        <taxon>Bacteria</taxon>
        <taxon>Bacillati</taxon>
        <taxon>Bacillota</taxon>
        <taxon>Clostridia</taxon>
        <taxon>Lachnospirales</taxon>
        <taxon>Lachnospiraceae</taxon>
        <taxon>Porcincola</taxon>
    </lineage>
</organism>
<dbReference type="SUPFAM" id="SSF51735">
    <property type="entry name" value="NAD(P)-binding Rossmann-fold domains"/>
    <property type="match status" value="1"/>
</dbReference>
<dbReference type="InterPro" id="IPR006037">
    <property type="entry name" value="RCK_C"/>
</dbReference>
<name>A0A6L5X4K7_9FIRM</name>
<evidence type="ECO:0000313" key="3">
    <source>
        <dbReference type="EMBL" id="MSS13906.1"/>
    </source>
</evidence>
<dbReference type="InterPro" id="IPR036721">
    <property type="entry name" value="RCK_C_sf"/>
</dbReference>
<feature type="domain" description="RCK C-terminal" evidence="2">
    <location>
        <begin position="135"/>
        <end position="215"/>
    </location>
</feature>
<dbReference type="InterPro" id="IPR003148">
    <property type="entry name" value="RCK_N"/>
</dbReference>
<dbReference type="Gene3D" id="3.30.70.1450">
    <property type="entry name" value="Regulator of K+ conductance, C-terminal domain"/>
    <property type="match status" value="1"/>
</dbReference>
<dbReference type="PROSITE" id="PS51201">
    <property type="entry name" value="RCK_N"/>
    <property type="match status" value="1"/>
</dbReference>
<keyword evidence="4" id="KW-1185">Reference proteome</keyword>
<protein>
    <submittedName>
        <fullName evidence="3">TrkA family potassium uptake protein</fullName>
    </submittedName>
</protein>
<comment type="caution">
    <text evidence="3">The sequence shown here is derived from an EMBL/GenBank/DDBJ whole genome shotgun (WGS) entry which is preliminary data.</text>
</comment>
<feature type="domain" description="RCK N-terminal" evidence="1">
    <location>
        <begin position="2"/>
        <end position="118"/>
    </location>
</feature>
<dbReference type="GO" id="GO:0006813">
    <property type="term" value="P:potassium ion transport"/>
    <property type="evidence" value="ECO:0007669"/>
    <property type="project" value="InterPro"/>
</dbReference>
<dbReference type="AlphaFoldDB" id="A0A6L5X4K7"/>
<dbReference type="Pfam" id="PF02254">
    <property type="entry name" value="TrkA_N"/>
    <property type="match status" value="1"/>
</dbReference>
<accession>A0A6L5X4K7</accession>
<dbReference type="InterPro" id="IPR050721">
    <property type="entry name" value="Trk_Ktr_HKT_K-transport"/>
</dbReference>
<dbReference type="EMBL" id="VULZ01000002">
    <property type="protein sequence ID" value="MSS13906.1"/>
    <property type="molecule type" value="Genomic_DNA"/>
</dbReference>
<evidence type="ECO:0000259" key="2">
    <source>
        <dbReference type="PROSITE" id="PS51202"/>
    </source>
</evidence>
<dbReference type="PANTHER" id="PTHR43833">
    <property type="entry name" value="POTASSIUM CHANNEL PROTEIN 2-RELATED-RELATED"/>
    <property type="match status" value="1"/>
</dbReference>
<evidence type="ECO:0000313" key="4">
    <source>
        <dbReference type="Proteomes" id="UP000481852"/>
    </source>
</evidence>
<sequence length="215" mass="24101">MKKKYVVFGVDRFGAAVARTLEKGGSQVIAVDIDPVKIQQIAEDVSYAMTADVLDPEAIEGLGLKNIDGAVITMVDHMEASIVSAMTCVDRHFPYILARAKNEVHGRILEKIGVDRIVYPEQEMGTRVGKFMDDRDFMDWIELSPEYSLVEVRVPEEWIGKTLTQLNLRRTCCFNVVGLKDEDGIIVTPDPDMPLTANLMMYIIGHNADLEKIKQ</sequence>
<dbReference type="GO" id="GO:0008324">
    <property type="term" value="F:monoatomic cation transmembrane transporter activity"/>
    <property type="evidence" value="ECO:0007669"/>
    <property type="project" value="InterPro"/>
</dbReference>
<reference evidence="3 4" key="1">
    <citation type="submission" date="2019-08" db="EMBL/GenBank/DDBJ databases">
        <title>In-depth cultivation of the pig gut microbiome towards novel bacterial diversity and tailored functional studies.</title>
        <authorList>
            <person name="Wylensek D."/>
            <person name="Hitch T.C.A."/>
            <person name="Clavel T."/>
        </authorList>
    </citation>
    <scope>NUCLEOTIDE SEQUENCE [LARGE SCALE GENOMIC DNA]</scope>
    <source>
        <strain evidence="3 4">Oil+RF-744-WCA-WT-11</strain>
    </source>
</reference>
<dbReference type="SUPFAM" id="SSF116726">
    <property type="entry name" value="TrkA C-terminal domain-like"/>
    <property type="match status" value="1"/>
</dbReference>
<dbReference type="RefSeq" id="WP_154522636.1">
    <property type="nucleotide sequence ID" value="NZ_JAQYJL010000026.1"/>
</dbReference>
<dbReference type="Proteomes" id="UP000481852">
    <property type="component" value="Unassembled WGS sequence"/>
</dbReference>
<dbReference type="Pfam" id="PF02080">
    <property type="entry name" value="TrkA_C"/>
    <property type="match status" value="1"/>
</dbReference>
<dbReference type="InterPro" id="IPR036291">
    <property type="entry name" value="NAD(P)-bd_dom_sf"/>
</dbReference>